<dbReference type="InterPro" id="IPR035979">
    <property type="entry name" value="RBD_domain_sf"/>
</dbReference>
<dbReference type="GO" id="GO:0000398">
    <property type="term" value="P:mRNA splicing, via spliceosome"/>
    <property type="evidence" value="ECO:0007669"/>
    <property type="project" value="InterPro"/>
</dbReference>
<organism evidence="8 9">
    <name type="scientific">Candida tropicalis (strain ATCC MYA-3404 / T1)</name>
    <name type="common">Yeast</name>
    <dbReference type="NCBI Taxonomy" id="294747"/>
    <lineage>
        <taxon>Eukaryota</taxon>
        <taxon>Fungi</taxon>
        <taxon>Dikarya</taxon>
        <taxon>Ascomycota</taxon>
        <taxon>Saccharomycotina</taxon>
        <taxon>Pichiomycetes</taxon>
        <taxon>Debaryomycetaceae</taxon>
        <taxon>Candida/Lodderomyces clade</taxon>
        <taxon>Candida</taxon>
    </lineage>
</organism>
<evidence type="ECO:0000256" key="6">
    <source>
        <dbReference type="SAM" id="MobiDB-lite"/>
    </source>
</evidence>
<dbReference type="SMART" id="SM00356">
    <property type="entry name" value="ZnF_C3H1"/>
    <property type="match status" value="2"/>
</dbReference>
<dbReference type="HOGENOM" id="CLU_062255_0_0_1"/>
<gene>
    <name evidence="8" type="ORF">CTRG_04509</name>
</gene>
<evidence type="ECO:0000313" key="9">
    <source>
        <dbReference type="Proteomes" id="UP000002037"/>
    </source>
</evidence>
<keyword evidence="4 5" id="KW-0862">Zinc</keyword>
<keyword evidence="9" id="KW-1185">Reference proteome</keyword>
<keyword evidence="3 5" id="KW-0863">Zinc-finger</keyword>
<feature type="domain" description="C3H1-type" evidence="7">
    <location>
        <begin position="29"/>
        <end position="57"/>
    </location>
</feature>
<evidence type="ECO:0000256" key="2">
    <source>
        <dbReference type="ARBA" id="ARBA00022737"/>
    </source>
</evidence>
<dbReference type="GO" id="GO:0003723">
    <property type="term" value="F:RNA binding"/>
    <property type="evidence" value="ECO:0007669"/>
    <property type="project" value="InterPro"/>
</dbReference>
<dbReference type="InterPro" id="IPR009145">
    <property type="entry name" value="U2AF_small"/>
</dbReference>
<dbReference type="PROSITE" id="PS50103">
    <property type="entry name" value="ZF_C3H1"/>
    <property type="match status" value="2"/>
</dbReference>
<evidence type="ECO:0000256" key="1">
    <source>
        <dbReference type="ARBA" id="ARBA00022723"/>
    </source>
</evidence>
<dbReference type="GO" id="GO:0089701">
    <property type="term" value="C:U2AF complex"/>
    <property type="evidence" value="ECO:0007669"/>
    <property type="project" value="InterPro"/>
</dbReference>
<dbReference type="STRING" id="294747.C5MEL6"/>
<evidence type="ECO:0000256" key="3">
    <source>
        <dbReference type="ARBA" id="ARBA00022771"/>
    </source>
</evidence>
<dbReference type="InterPro" id="IPR012677">
    <property type="entry name" value="Nucleotide-bd_a/b_plait_sf"/>
</dbReference>
<dbReference type="PRINTS" id="PR01848">
    <property type="entry name" value="U2AUXFACTOR"/>
</dbReference>
<dbReference type="OrthoDB" id="423462at2759"/>
<dbReference type="Gene3D" id="3.30.70.330">
    <property type="match status" value="1"/>
</dbReference>
<feature type="region of interest" description="Disordered" evidence="6">
    <location>
        <begin position="272"/>
        <end position="293"/>
    </location>
</feature>
<protein>
    <recommendedName>
        <fullName evidence="7">C3H1-type domain-containing protein</fullName>
    </recommendedName>
</protein>
<dbReference type="eggNOG" id="KOG2202">
    <property type="taxonomic scope" value="Eukaryota"/>
</dbReference>
<keyword evidence="2" id="KW-0677">Repeat</keyword>
<evidence type="ECO:0000256" key="5">
    <source>
        <dbReference type="PROSITE-ProRule" id="PRU00723"/>
    </source>
</evidence>
<evidence type="ECO:0000256" key="4">
    <source>
        <dbReference type="ARBA" id="ARBA00022833"/>
    </source>
</evidence>
<dbReference type="KEGG" id="ctp:CTRG_04509"/>
<feature type="zinc finger region" description="C3H1-type" evidence="5">
    <location>
        <begin position="206"/>
        <end position="233"/>
    </location>
</feature>
<evidence type="ECO:0000313" key="8">
    <source>
        <dbReference type="EMBL" id="EER31726.1"/>
    </source>
</evidence>
<keyword evidence="1 5" id="KW-0479">Metal-binding</keyword>
<reference evidence="8 9" key="1">
    <citation type="journal article" date="2009" name="Nature">
        <title>Evolution of pathogenicity and sexual reproduction in eight Candida genomes.</title>
        <authorList>
            <person name="Butler G."/>
            <person name="Rasmussen M.D."/>
            <person name="Lin M.F."/>
            <person name="Santos M.A."/>
            <person name="Sakthikumar S."/>
            <person name="Munro C.A."/>
            <person name="Rheinbay E."/>
            <person name="Grabherr M."/>
            <person name="Forche A."/>
            <person name="Reedy J.L."/>
            <person name="Agrafioti I."/>
            <person name="Arnaud M.B."/>
            <person name="Bates S."/>
            <person name="Brown A.J."/>
            <person name="Brunke S."/>
            <person name="Costanzo M.C."/>
            <person name="Fitzpatrick D.A."/>
            <person name="de Groot P.W."/>
            <person name="Harris D."/>
            <person name="Hoyer L.L."/>
            <person name="Hube B."/>
            <person name="Klis F.M."/>
            <person name="Kodira C."/>
            <person name="Lennard N."/>
            <person name="Logue M.E."/>
            <person name="Martin R."/>
            <person name="Neiman A.M."/>
            <person name="Nikolaou E."/>
            <person name="Quail M.A."/>
            <person name="Quinn J."/>
            <person name="Santos M.C."/>
            <person name="Schmitzberger F.F."/>
            <person name="Sherlock G."/>
            <person name="Shah P."/>
            <person name="Silverstein K.A."/>
            <person name="Skrzypek M.S."/>
            <person name="Soll D."/>
            <person name="Staggs R."/>
            <person name="Stansfield I."/>
            <person name="Stumpf M.P."/>
            <person name="Sudbery P.E."/>
            <person name="Srikantha T."/>
            <person name="Zeng Q."/>
            <person name="Berman J."/>
            <person name="Berriman M."/>
            <person name="Heitman J."/>
            <person name="Gow N.A."/>
            <person name="Lorenz M.C."/>
            <person name="Birren B.W."/>
            <person name="Kellis M."/>
            <person name="Cuomo C.A."/>
        </authorList>
    </citation>
    <scope>NUCLEOTIDE SEQUENCE [LARGE SCALE GENOMIC DNA]</scope>
    <source>
        <strain evidence="9">ATCC MYA-3404 / T1</strain>
    </source>
</reference>
<dbReference type="EMBL" id="GG692400">
    <property type="protein sequence ID" value="EER31726.1"/>
    <property type="molecule type" value="Genomic_DNA"/>
</dbReference>
<dbReference type="GeneID" id="8299878"/>
<feature type="region of interest" description="Disordered" evidence="6">
    <location>
        <begin position="72"/>
        <end position="129"/>
    </location>
</feature>
<feature type="region of interest" description="Disordered" evidence="6">
    <location>
        <begin position="1"/>
        <end position="25"/>
    </location>
</feature>
<name>C5MEL6_CANTT</name>
<proteinExistence type="predicted"/>
<dbReference type="SUPFAM" id="SSF54928">
    <property type="entry name" value="RNA-binding domain, RBD"/>
    <property type="match status" value="1"/>
</dbReference>
<feature type="compositionally biased region" description="Acidic residues" evidence="6">
    <location>
        <begin position="100"/>
        <end position="109"/>
    </location>
</feature>
<sequence>MSYATPSDLPPRPSQPRDGNQLRNNVNGRENLVVCLFYTRIGACRHGENCSKKHIRPNSSNTIMLANLYQNPKVKKSNNTDNGSEQLIPASESGKTEVEMANEEEPQEDKEEKSQQQKEVEESEVDPTEEEIQEYFDQFYADVFVHISQMRPIYKLSVCENQNDHLNGNVYVQFFSEEDAGFVNRQLNSEWFNERPVYSELSPVSDFEEAHCRAYDNGGCDRGGRCNYMHVRQPTEELFDELFRCQQKSAFQKRLGNLKEICSKAEHNTAATKVSEHTNENNPGTTALLEQLS</sequence>
<dbReference type="InterPro" id="IPR000571">
    <property type="entry name" value="Znf_CCCH"/>
</dbReference>
<accession>C5MEL6</accession>
<dbReference type="AlphaFoldDB" id="C5MEL6"/>
<dbReference type="GO" id="GO:0008270">
    <property type="term" value="F:zinc ion binding"/>
    <property type="evidence" value="ECO:0007669"/>
    <property type="project" value="UniProtKB-KW"/>
</dbReference>
<evidence type="ECO:0000259" key="7">
    <source>
        <dbReference type="PROSITE" id="PS50103"/>
    </source>
</evidence>
<dbReference type="Proteomes" id="UP000002037">
    <property type="component" value="Unassembled WGS sequence"/>
</dbReference>
<dbReference type="VEuPathDB" id="FungiDB:CTRG_04509"/>
<dbReference type="RefSeq" id="XP_002550211.1">
    <property type="nucleotide sequence ID" value="XM_002550165.1"/>
</dbReference>
<feature type="domain" description="C3H1-type" evidence="7">
    <location>
        <begin position="206"/>
        <end position="233"/>
    </location>
</feature>
<dbReference type="PANTHER" id="PTHR12620">
    <property type="entry name" value="U2 SNRNP AUXILIARY FACTOR, SMALL SUBUNIT"/>
    <property type="match status" value="1"/>
</dbReference>
<feature type="compositionally biased region" description="Basic and acidic residues" evidence="6">
    <location>
        <begin position="110"/>
        <end position="120"/>
    </location>
</feature>
<feature type="zinc finger region" description="C3H1-type" evidence="5">
    <location>
        <begin position="29"/>
        <end position="57"/>
    </location>
</feature>